<feature type="domain" description="HTH tetR-type" evidence="5">
    <location>
        <begin position="17"/>
        <end position="77"/>
    </location>
</feature>
<dbReference type="Gene3D" id="1.10.10.60">
    <property type="entry name" value="Homeodomain-like"/>
    <property type="match status" value="1"/>
</dbReference>
<gene>
    <name evidence="6" type="ORF">BCL79_0777</name>
</gene>
<sequence>MASTLQGKPAPGRPLDVTRENALLDAALEILGEVGFERLTILAVCERAGASTKTAYRRWAHKEELLAACLRRAVLREVETVRPVQESDCLRDELVEILSEQFTSFRANPNLVVGLIVASRLSHELGEISKGMVQHHETAYADRLIRGARARGEISATPDPARVASLIRGYFLHEVLVTSSRPSETQIISFVDDVLMPFILR</sequence>
<dbReference type="PRINTS" id="PR00455">
    <property type="entry name" value="HTHTETR"/>
</dbReference>
<dbReference type="GO" id="GO:0000976">
    <property type="term" value="F:transcription cis-regulatory region binding"/>
    <property type="evidence" value="ECO:0007669"/>
    <property type="project" value="TreeGrafter"/>
</dbReference>
<keyword evidence="3" id="KW-0804">Transcription</keyword>
<evidence type="ECO:0000256" key="4">
    <source>
        <dbReference type="PROSITE-ProRule" id="PRU00335"/>
    </source>
</evidence>
<dbReference type="Proteomes" id="UP000274786">
    <property type="component" value="Unassembled WGS sequence"/>
</dbReference>
<dbReference type="AlphaFoldDB" id="A0A498CGQ1"/>
<accession>A0A498CGQ1</accession>
<evidence type="ECO:0000313" key="7">
    <source>
        <dbReference type="Proteomes" id="UP000274786"/>
    </source>
</evidence>
<dbReference type="Pfam" id="PF00440">
    <property type="entry name" value="TetR_N"/>
    <property type="match status" value="1"/>
</dbReference>
<evidence type="ECO:0000256" key="1">
    <source>
        <dbReference type="ARBA" id="ARBA00023015"/>
    </source>
</evidence>
<comment type="caution">
    <text evidence="6">The sequence shown here is derived from an EMBL/GenBank/DDBJ whole genome shotgun (WGS) entry which is preliminary data.</text>
</comment>
<reference evidence="6 7" key="1">
    <citation type="submission" date="2018-10" db="EMBL/GenBank/DDBJ databases">
        <title>Comparative analysis of microorganisms from saline springs in Andes Mountain Range, Colombia.</title>
        <authorList>
            <person name="Rubin E."/>
        </authorList>
    </citation>
    <scope>NUCLEOTIDE SEQUENCE [LARGE SCALE GENOMIC DNA]</scope>
    <source>
        <strain evidence="6 7">USBA GBX 843</strain>
    </source>
</reference>
<dbReference type="Pfam" id="PF16859">
    <property type="entry name" value="TetR_C_11"/>
    <property type="match status" value="1"/>
</dbReference>
<dbReference type="RefSeq" id="WP_183073664.1">
    <property type="nucleotide sequence ID" value="NZ_RCDC01000004.1"/>
</dbReference>
<proteinExistence type="predicted"/>
<feature type="DNA-binding region" description="H-T-H motif" evidence="4">
    <location>
        <begin position="40"/>
        <end position="59"/>
    </location>
</feature>
<name>A0A498CGQ1_9GAMM</name>
<organism evidence="6 7">
    <name type="scientific">Stenotrophomonas rhizophila</name>
    <dbReference type="NCBI Taxonomy" id="216778"/>
    <lineage>
        <taxon>Bacteria</taxon>
        <taxon>Pseudomonadati</taxon>
        <taxon>Pseudomonadota</taxon>
        <taxon>Gammaproteobacteria</taxon>
        <taxon>Lysobacterales</taxon>
        <taxon>Lysobacteraceae</taxon>
        <taxon>Stenotrophomonas</taxon>
    </lineage>
</organism>
<evidence type="ECO:0000256" key="2">
    <source>
        <dbReference type="ARBA" id="ARBA00023125"/>
    </source>
</evidence>
<dbReference type="InterPro" id="IPR011075">
    <property type="entry name" value="TetR_C"/>
</dbReference>
<dbReference type="InterPro" id="IPR009057">
    <property type="entry name" value="Homeodomain-like_sf"/>
</dbReference>
<dbReference type="InterPro" id="IPR036271">
    <property type="entry name" value="Tet_transcr_reg_TetR-rel_C_sf"/>
</dbReference>
<dbReference type="SUPFAM" id="SSF46689">
    <property type="entry name" value="Homeodomain-like"/>
    <property type="match status" value="1"/>
</dbReference>
<evidence type="ECO:0000259" key="5">
    <source>
        <dbReference type="PROSITE" id="PS50977"/>
    </source>
</evidence>
<evidence type="ECO:0000256" key="3">
    <source>
        <dbReference type="ARBA" id="ARBA00023163"/>
    </source>
</evidence>
<dbReference type="PROSITE" id="PS50977">
    <property type="entry name" value="HTH_TETR_2"/>
    <property type="match status" value="1"/>
</dbReference>
<dbReference type="EMBL" id="RCDC01000004">
    <property type="protein sequence ID" value="RLK56391.1"/>
    <property type="molecule type" value="Genomic_DNA"/>
</dbReference>
<keyword evidence="1" id="KW-0805">Transcription regulation</keyword>
<dbReference type="Gene3D" id="1.10.357.10">
    <property type="entry name" value="Tetracycline Repressor, domain 2"/>
    <property type="match status" value="1"/>
</dbReference>
<keyword evidence="2 4" id="KW-0238">DNA-binding</keyword>
<dbReference type="PANTHER" id="PTHR30055">
    <property type="entry name" value="HTH-TYPE TRANSCRIPTIONAL REGULATOR RUTR"/>
    <property type="match status" value="1"/>
</dbReference>
<dbReference type="PANTHER" id="PTHR30055:SF230">
    <property type="entry name" value="TRANSCRIPTIONAL REGULATORY PROTEIN (PROBABLY TETR-FAMILY)-RELATED"/>
    <property type="match status" value="1"/>
</dbReference>
<dbReference type="SUPFAM" id="SSF48498">
    <property type="entry name" value="Tetracyclin repressor-like, C-terminal domain"/>
    <property type="match status" value="1"/>
</dbReference>
<dbReference type="GO" id="GO:0003700">
    <property type="term" value="F:DNA-binding transcription factor activity"/>
    <property type="evidence" value="ECO:0007669"/>
    <property type="project" value="TreeGrafter"/>
</dbReference>
<protein>
    <submittedName>
        <fullName evidence="6">TetR family transcriptional regulator</fullName>
    </submittedName>
</protein>
<dbReference type="InterPro" id="IPR050109">
    <property type="entry name" value="HTH-type_TetR-like_transc_reg"/>
</dbReference>
<dbReference type="InterPro" id="IPR001647">
    <property type="entry name" value="HTH_TetR"/>
</dbReference>
<evidence type="ECO:0000313" key="6">
    <source>
        <dbReference type="EMBL" id="RLK56391.1"/>
    </source>
</evidence>